<protein>
    <recommendedName>
        <fullName evidence="1">MOSC domain-containing protein</fullName>
    </recommendedName>
</protein>
<evidence type="ECO:0000313" key="2">
    <source>
        <dbReference type="EMBL" id="SDC91323.1"/>
    </source>
</evidence>
<dbReference type="GO" id="GO:0030151">
    <property type="term" value="F:molybdenum ion binding"/>
    <property type="evidence" value="ECO:0007669"/>
    <property type="project" value="InterPro"/>
</dbReference>
<dbReference type="GO" id="GO:0003824">
    <property type="term" value="F:catalytic activity"/>
    <property type="evidence" value="ECO:0007669"/>
    <property type="project" value="InterPro"/>
</dbReference>
<dbReference type="Pfam" id="PF03476">
    <property type="entry name" value="MOSC_N"/>
    <property type="match status" value="1"/>
</dbReference>
<dbReference type="Proteomes" id="UP000199060">
    <property type="component" value="Unassembled WGS sequence"/>
</dbReference>
<dbReference type="RefSeq" id="WP_087938581.1">
    <property type="nucleotide sequence ID" value="NZ_FNAC01000009.1"/>
</dbReference>
<dbReference type="PROSITE" id="PS51340">
    <property type="entry name" value="MOSC"/>
    <property type="match status" value="1"/>
</dbReference>
<reference evidence="3" key="1">
    <citation type="submission" date="2016-10" db="EMBL/GenBank/DDBJ databases">
        <authorList>
            <person name="Varghese N."/>
            <person name="Submissions S."/>
        </authorList>
    </citation>
    <scope>NUCLEOTIDE SEQUENCE [LARGE SCALE GENOMIC DNA]</scope>
    <source>
        <strain evidence="3">DSM 23095</strain>
    </source>
</reference>
<keyword evidence="3" id="KW-1185">Reference proteome</keyword>
<name>A0A1G6QG97_9BACT</name>
<dbReference type="InterPro" id="IPR005303">
    <property type="entry name" value="MOCOS_middle"/>
</dbReference>
<evidence type="ECO:0000313" key="3">
    <source>
        <dbReference type="Proteomes" id="UP000199060"/>
    </source>
</evidence>
<dbReference type="Pfam" id="PF03473">
    <property type="entry name" value="MOSC"/>
    <property type="match status" value="1"/>
</dbReference>
<proteinExistence type="predicted"/>
<organism evidence="2 3">
    <name type="scientific">Algoriphagus faecimaris</name>
    <dbReference type="NCBI Taxonomy" id="686796"/>
    <lineage>
        <taxon>Bacteria</taxon>
        <taxon>Pseudomonadati</taxon>
        <taxon>Bacteroidota</taxon>
        <taxon>Cytophagia</taxon>
        <taxon>Cytophagales</taxon>
        <taxon>Cyclobacteriaceae</taxon>
        <taxon>Algoriphagus</taxon>
    </lineage>
</organism>
<gene>
    <name evidence="2" type="ORF">SAMN04488104_100946</name>
</gene>
<evidence type="ECO:0000259" key="1">
    <source>
        <dbReference type="PROSITE" id="PS51340"/>
    </source>
</evidence>
<dbReference type="SUPFAM" id="SSF50800">
    <property type="entry name" value="PK beta-barrel domain-like"/>
    <property type="match status" value="1"/>
</dbReference>
<dbReference type="GO" id="GO:0030170">
    <property type="term" value="F:pyridoxal phosphate binding"/>
    <property type="evidence" value="ECO:0007669"/>
    <property type="project" value="InterPro"/>
</dbReference>
<feature type="domain" description="MOSC" evidence="1">
    <location>
        <begin position="130"/>
        <end position="268"/>
    </location>
</feature>
<accession>A0A1G6QG97</accession>
<sequence>MTKELRVQDIFIYPIKSLGGIRLTEAEVCERGFLHDRRWMLVTPDGMFVSQRKHPKLALLQVELKGQALFVSEKSATDNSILIPFDQVTADEISVTVWDDQMMARRVGEEYDQWFSDYLGFEVFLVKMTDQTRRQVSPKYAVNQESVSFADGMPYLIIGQASLDELNSRLESPVKMDRFRPNIVFSGGGAFEEDGLKQIQLGEVSFQIVKPCARCVMITVDQQSGEAGREPLRTLAAYRSFNHKVLFGQNMVALAEGVIKVGDLIKVIAYKD</sequence>
<dbReference type="OrthoDB" id="581532at2"/>
<dbReference type="EMBL" id="FNAC01000009">
    <property type="protein sequence ID" value="SDC91323.1"/>
    <property type="molecule type" value="Genomic_DNA"/>
</dbReference>
<dbReference type="InterPro" id="IPR011037">
    <property type="entry name" value="Pyrv_Knase-like_insert_dom_sf"/>
</dbReference>
<dbReference type="PANTHER" id="PTHR14237">
    <property type="entry name" value="MOLYBDOPTERIN COFACTOR SULFURASE MOSC"/>
    <property type="match status" value="1"/>
</dbReference>
<dbReference type="AlphaFoldDB" id="A0A1G6QG97"/>
<dbReference type="SUPFAM" id="SSF141673">
    <property type="entry name" value="MOSC N-terminal domain-like"/>
    <property type="match status" value="1"/>
</dbReference>
<dbReference type="PANTHER" id="PTHR14237:SF19">
    <property type="entry name" value="MITOCHONDRIAL AMIDOXIME REDUCING COMPONENT 1"/>
    <property type="match status" value="1"/>
</dbReference>
<dbReference type="InterPro" id="IPR005302">
    <property type="entry name" value="MoCF_Sase_C"/>
</dbReference>